<dbReference type="AlphaFoldDB" id="A0A1M5DGD5"/>
<proteinExistence type="predicted"/>
<evidence type="ECO:0000259" key="1">
    <source>
        <dbReference type="Pfam" id="PF02698"/>
    </source>
</evidence>
<evidence type="ECO:0000313" key="2">
    <source>
        <dbReference type="EMBL" id="SHF66027.1"/>
    </source>
</evidence>
<evidence type="ECO:0000313" key="3">
    <source>
        <dbReference type="Proteomes" id="UP000184501"/>
    </source>
</evidence>
<keyword evidence="3" id="KW-1185">Reference proteome</keyword>
<dbReference type="CDD" id="cd06259">
    <property type="entry name" value="YdcF-like"/>
    <property type="match status" value="1"/>
</dbReference>
<accession>A0A1M5DGD5</accession>
<gene>
    <name evidence="2" type="ORF">SAMN05444320_104444</name>
</gene>
<dbReference type="PANTHER" id="PTHR30336">
    <property type="entry name" value="INNER MEMBRANE PROTEIN, PROBABLE PERMEASE"/>
    <property type="match status" value="1"/>
</dbReference>
<dbReference type="InterPro" id="IPR051599">
    <property type="entry name" value="Cell_Envelope_Assoc"/>
</dbReference>
<feature type="domain" description="DUF218" evidence="1">
    <location>
        <begin position="39"/>
        <end position="151"/>
    </location>
</feature>
<dbReference type="InterPro" id="IPR003848">
    <property type="entry name" value="DUF218"/>
</dbReference>
<dbReference type="OrthoDB" id="3259960at2"/>
<sequence>MTSAGSLVLALLGWGEVEHWRASRRRLGTTASGHGTSEVVVVLGYRNRGNRINAVNRWRVRAGLRSLDGAQARLVLSGGPVGGARPEAELMADYARRRRGYRGRLCVETESTTTWENIRNVIPLIEDADRIKIVSHSLHAEKARAYLWRQRPDLAARLVRARDYRPGEWLLAKPALALLGRRNLRRITST</sequence>
<dbReference type="EMBL" id="FQVN01000004">
    <property type="protein sequence ID" value="SHF66027.1"/>
    <property type="molecule type" value="Genomic_DNA"/>
</dbReference>
<dbReference type="PANTHER" id="PTHR30336:SF20">
    <property type="entry name" value="DUF218 DOMAIN-CONTAINING PROTEIN"/>
    <property type="match status" value="1"/>
</dbReference>
<dbReference type="Pfam" id="PF02698">
    <property type="entry name" value="DUF218"/>
    <property type="match status" value="1"/>
</dbReference>
<name>A0A1M5DGD5_STRHI</name>
<dbReference type="STRING" id="2017.SAMN05444320_104444"/>
<dbReference type="Proteomes" id="UP000184501">
    <property type="component" value="Unassembled WGS sequence"/>
</dbReference>
<organism evidence="2 3">
    <name type="scientific">Streptoalloteichus hindustanus</name>
    <dbReference type="NCBI Taxonomy" id="2017"/>
    <lineage>
        <taxon>Bacteria</taxon>
        <taxon>Bacillati</taxon>
        <taxon>Actinomycetota</taxon>
        <taxon>Actinomycetes</taxon>
        <taxon>Pseudonocardiales</taxon>
        <taxon>Pseudonocardiaceae</taxon>
        <taxon>Streptoalloteichus</taxon>
    </lineage>
</organism>
<dbReference type="InterPro" id="IPR014729">
    <property type="entry name" value="Rossmann-like_a/b/a_fold"/>
</dbReference>
<protein>
    <submittedName>
        <fullName evidence="2">DUF218 domain-containing protein</fullName>
    </submittedName>
</protein>
<dbReference type="GO" id="GO:0005886">
    <property type="term" value="C:plasma membrane"/>
    <property type="evidence" value="ECO:0007669"/>
    <property type="project" value="TreeGrafter"/>
</dbReference>
<dbReference type="Gene3D" id="3.40.50.620">
    <property type="entry name" value="HUPs"/>
    <property type="match status" value="1"/>
</dbReference>
<reference evidence="2 3" key="1">
    <citation type="submission" date="2016-11" db="EMBL/GenBank/DDBJ databases">
        <authorList>
            <person name="Jaros S."/>
            <person name="Januszkiewicz K."/>
            <person name="Wedrychowicz H."/>
        </authorList>
    </citation>
    <scope>NUCLEOTIDE SEQUENCE [LARGE SCALE GENOMIC DNA]</scope>
    <source>
        <strain evidence="2 3">DSM 44523</strain>
    </source>
</reference>